<organism evidence="3 4">
    <name type="scientific">Clostridium yunnanense</name>
    <dbReference type="NCBI Taxonomy" id="2800325"/>
    <lineage>
        <taxon>Bacteria</taxon>
        <taxon>Bacillati</taxon>
        <taxon>Bacillota</taxon>
        <taxon>Clostridia</taxon>
        <taxon>Eubacteriales</taxon>
        <taxon>Clostridiaceae</taxon>
        <taxon>Clostridium</taxon>
    </lineage>
</organism>
<accession>A0ABS1EW39</accession>
<dbReference type="InterPro" id="IPR013324">
    <property type="entry name" value="RNA_pol_sigma_r3/r4-like"/>
</dbReference>
<reference evidence="4" key="1">
    <citation type="submission" date="2021-01" db="EMBL/GenBank/DDBJ databases">
        <title>Genome public.</title>
        <authorList>
            <person name="Liu C."/>
            <person name="Sun Q."/>
        </authorList>
    </citation>
    <scope>NUCLEOTIDE SEQUENCE [LARGE SCALE GENOMIC DNA]</scope>
    <source>
        <strain evidence="4">YIM B02505</strain>
    </source>
</reference>
<comment type="caution">
    <text evidence="3">The sequence shown here is derived from an EMBL/GenBank/DDBJ whole genome shotgun (WGS) entry which is preliminary data.</text>
</comment>
<dbReference type="RefSeq" id="WP_207753101.1">
    <property type="nucleotide sequence ID" value="NZ_JAENHN010000066.1"/>
</dbReference>
<evidence type="ECO:0000259" key="2">
    <source>
        <dbReference type="Pfam" id="PF04545"/>
    </source>
</evidence>
<dbReference type="Proteomes" id="UP000596739">
    <property type="component" value="Unassembled WGS sequence"/>
</dbReference>
<gene>
    <name evidence="3" type="ORF">JHL18_23565</name>
</gene>
<dbReference type="SUPFAM" id="SSF88659">
    <property type="entry name" value="Sigma3 and sigma4 domains of RNA polymerase sigma factors"/>
    <property type="match status" value="1"/>
</dbReference>
<evidence type="ECO:0000313" key="3">
    <source>
        <dbReference type="EMBL" id="MBK1813600.1"/>
    </source>
</evidence>
<feature type="coiled-coil region" evidence="1">
    <location>
        <begin position="5"/>
        <end position="32"/>
    </location>
</feature>
<dbReference type="Gene3D" id="1.10.10.10">
    <property type="entry name" value="Winged helix-like DNA-binding domain superfamily/Winged helix DNA-binding domain"/>
    <property type="match status" value="1"/>
</dbReference>
<feature type="domain" description="RNA polymerase sigma-70 region 4" evidence="2">
    <location>
        <begin position="22"/>
        <end position="71"/>
    </location>
</feature>
<dbReference type="EMBL" id="JAENHN010000066">
    <property type="protein sequence ID" value="MBK1813600.1"/>
    <property type="molecule type" value="Genomic_DNA"/>
</dbReference>
<protein>
    <recommendedName>
        <fullName evidence="2">RNA polymerase sigma-70 region 4 domain-containing protein</fullName>
    </recommendedName>
</protein>
<evidence type="ECO:0000313" key="4">
    <source>
        <dbReference type="Proteomes" id="UP000596739"/>
    </source>
</evidence>
<dbReference type="Pfam" id="PF04545">
    <property type="entry name" value="Sigma70_r4"/>
    <property type="match status" value="1"/>
</dbReference>
<keyword evidence="1" id="KW-0175">Coiled coil</keyword>
<dbReference type="InterPro" id="IPR007630">
    <property type="entry name" value="RNA_pol_sigma70_r4"/>
</dbReference>
<evidence type="ECO:0000256" key="1">
    <source>
        <dbReference type="SAM" id="Coils"/>
    </source>
</evidence>
<sequence>MYEILSNIKENKESMKQKIDNALQVLSEKEREVITLRNIQVRDKSWDYIAMKSDLSEAWVRVLKKKAIKKMAPIVFPIENNDKIAL</sequence>
<proteinExistence type="predicted"/>
<name>A0ABS1EW39_9CLOT</name>
<keyword evidence="4" id="KW-1185">Reference proteome</keyword>
<dbReference type="InterPro" id="IPR036388">
    <property type="entry name" value="WH-like_DNA-bd_sf"/>
</dbReference>